<gene>
    <name evidence="9" type="ORF">H9L22_03075</name>
</gene>
<keyword evidence="10" id="KW-1185">Reference proteome</keyword>
<dbReference type="Pfam" id="PF01120">
    <property type="entry name" value="Alpha_L_fucos"/>
    <property type="match status" value="1"/>
</dbReference>
<dbReference type="GO" id="GO:0016139">
    <property type="term" value="P:glycoside catabolic process"/>
    <property type="evidence" value="ECO:0007669"/>
    <property type="project" value="TreeGrafter"/>
</dbReference>
<dbReference type="PANTHER" id="PTHR10030">
    <property type="entry name" value="ALPHA-L-FUCOSIDASE"/>
    <property type="match status" value="1"/>
</dbReference>
<dbReference type="EC" id="3.2.1.51" evidence="3"/>
<comment type="similarity">
    <text evidence="2">Belongs to the glycosyl hydrolase 29 family.</text>
</comment>
<evidence type="ECO:0000256" key="2">
    <source>
        <dbReference type="ARBA" id="ARBA00007951"/>
    </source>
</evidence>
<proteinExistence type="inferred from homology"/>
<dbReference type="PRINTS" id="PR00741">
    <property type="entry name" value="GLHYDRLASE29"/>
</dbReference>
<dbReference type="InterPro" id="IPR017853">
    <property type="entry name" value="GH"/>
</dbReference>
<dbReference type="SUPFAM" id="SSF51445">
    <property type="entry name" value="(Trans)glycosidases"/>
    <property type="match status" value="1"/>
</dbReference>
<feature type="site" description="May be important for catalysis" evidence="7">
    <location>
        <position position="284"/>
    </location>
</feature>
<evidence type="ECO:0000256" key="1">
    <source>
        <dbReference type="ARBA" id="ARBA00004071"/>
    </source>
</evidence>
<dbReference type="Gene3D" id="3.20.20.80">
    <property type="entry name" value="Glycosidases"/>
    <property type="match status" value="1"/>
</dbReference>
<protein>
    <recommendedName>
        <fullName evidence="3">alpha-L-fucosidase</fullName>
        <ecNumber evidence="3">3.2.1.51</ecNumber>
    </recommendedName>
</protein>
<comment type="function">
    <text evidence="1">Alpha-L-fucosidase is responsible for hydrolyzing the alpha-1,6-linked fucose joined to the reducing-end N-acetylglucosamine of the carbohydrate moieties of glycoproteins.</text>
</comment>
<dbReference type="GO" id="GO:0006004">
    <property type="term" value="P:fucose metabolic process"/>
    <property type="evidence" value="ECO:0007669"/>
    <property type="project" value="InterPro"/>
</dbReference>
<dbReference type="InterPro" id="IPR016286">
    <property type="entry name" value="FUC_metazoa-typ"/>
</dbReference>
<evidence type="ECO:0000313" key="9">
    <source>
        <dbReference type="EMBL" id="QNP56440.1"/>
    </source>
</evidence>
<evidence type="ECO:0000256" key="6">
    <source>
        <dbReference type="ARBA" id="ARBA00023295"/>
    </source>
</evidence>
<evidence type="ECO:0000313" key="10">
    <source>
        <dbReference type="Proteomes" id="UP000516117"/>
    </source>
</evidence>
<dbReference type="InterPro" id="IPR057739">
    <property type="entry name" value="Glyco_hydro_29_N"/>
</dbReference>
<dbReference type="EMBL" id="CP060789">
    <property type="protein sequence ID" value="QNP56440.1"/>
    <property type="molecule type" value="Genomic_DNA"/>
</dbReference>
<dbReference type="GO" id="GO:0005764">
    <property type="term" value="C:lysosome"/>
    <property type="evidence" value="ECO:0007669"/>
    <property type="project" value="TreeGrafter"/>
</dbReference>
<name>A0A7H0H7C4_9ACTN</name>
<keyword evidence="5" id="KW-0378">Hydrolase</keyword>
<evidence type="ECO:0000256" key="4">
    <source>
        <dbReference type="ARBA" id="ARBA00022729"/>
    </source>
</evidence>
<dbReference type="GO" id="GO:0004560">
    <property type="term" value="F:alpha-L-fucosidase activity"/>
    <property type="evidence" value="ECO:0007669"/>
    <property type="project" value="InterPro"/>
</dbReference>
<feature type="domain" description="Glycoside hydrolase family 29 N-terminal" evidence="8">
    <location>
        <begin position="7"/>
        <end position="351"/>
    </location>
</feature>
<dbReference type="AlphaFoldDB" id="A0A7H0H7C4"/>
<reference evidence="9 10" key="1">
    <citation type="submission" date="2020-08" db="EMBL/GenBank/DDBJ databases">
        <title>Genome sequence of Tessaracoccus defluvii JCM 17540T.</title>
        <authorList>
            <person name="Hyun D.-W."/>
            <person name="Bae J.-W."/>
        </authorList>
    </citation>
    <scope>NUCLEOTIDE SEQUENCE [LARGE SCALE GENOMIC DNA]</scope>
    <source>
        <strain evidence="9 10">JCM 17540</strain>
    </source>
</reference>
<evidence type="ECO:0000256" key="3">
    <source>
        <dbReference type="ARBA" id="ARBA00012662"/>
    </source>
</evidence>
<dbReference type="PANTHER" id="PTHR10030:SF37">
    <property type="entry name" value="ALPHA-L-FUCOSIDASE-RELATED"/>
    <property type="match status" value="1"/>
</dbReference>
<evidence type="ECO:0000259" key="8">
    <source>
        <dbReference type="Pfam" id="PF01120"/>
    </source>
</evidence>
<evidence type="ECO:0000256" key="7">
    <source>
        <dbReference type="PIRSR" id="PIRSR001092-1"/>
    </source>
</evidence>
<sequence length="425" mass="47922">MMNEANSFEELSERELPQWYADTPFGIFVHWGAYSVSAWGEPIGALGTIEWETWFKHNPYSEWYYNTIRIEGSPAQEHHREVYGDMPYDGLLDMWKAEKFDPTDWATLFRDAGAGYVIPTTKHHDGITLWEAPRTEGRNTVARGPQRDLIAPIADAVREAGMHFGVYYSGGLDWHFRPMAPHTTDESVNDTGRPKDAEYGAYCAQQCRDLIDRYQPEILWNDIQWPDDAKNFGPDGLGTLFNYYYAHVPTGVVNDRYGDTHSDYLTSEYSHLLANEGDKAWENCRGIGYSFAYNQLEDESHYLTGYQIARMLTDIVSRGGHFLLNVGPKADGTLPELQRQALVDLGAWMRTGAKDALYGSRPVSTEDVTAGAGVWVRGVDKEGTRRLFVDLEEADPRVAARATLTVGDEQVNVELPAGRPGPVIY</sequence>
<accession>A0A7H0H7C4</accession>
<keyword evidence="6" id="KW-0326">Glycosidase</keyword>
<evidence type="ECO:0000256" key="5">
    <source>
        <dbReference type="ARBA" id="ARBA00022801"/>
    </source>
</evidence>
<dbReference type="KEGG" id="tdf:H9L22_03075"/>
<dbReference type="InterPro" id="IPR000933">
    <property type="entry name" value="Glyco_hydro_29"/>
</dbReference>
<dbReference type="Proteomes" id="UP000516117">
    <property type="component" value="Chromosome"/>
</dbReference>
<organism evidence="9 10">
    <name type="scientific">Tessaracoccus defluvii</name>
    <dbReference type="NCBI Taxonomy" id="1285901"/>
    <lineage>
        <taxon>Bacteria</taxon>
        <taxon>Bacillati</taxon>
        <taxon>Actinomycetota</taxon>
        <taxon>Actinomycetes</taxon>
        <taxon>Propionibacteriales</taxon>
        <taxon>Propionibacteriaceae</taxon>
        <taxon>Tessaracoccus</taxon>
    </lineage>
</organism>
<dbReference type="SMART" id="SM00812">
    <property type="entry name" value="Alpha_L_fucos"/>
    <property type="match status" value="1"/>
</dbReference>
<keyword evidence="4" id="KW-0732">Signal</keyword>
<dbReference type="PIRSF" id="PIRSF001092">
    <property type="entry name" value="Alpha-L-fucosidase"/>
    <property type="match status" value="1"/>
</dbReference>